<evidence type="ECO:0000256" key="3">
    <source>
        <dbReference type="ARBA" id="ARBA00022692"/>
    </source>
</evidence>
<dbReference type="PROSITE" id="PS50850">
    <property type="entry name" value="MFS"/>
    <property type="match status" value="1"/>
</dbReference>
<feature type="transmembrane region" description="Helical" evidence="6">
    <location>
        <begin position="66"/>
        <end position="88"/>
    </location>
</feature>
<evidence type="ECO:0000256" key="4">
    <source>
        <dbReference type="ARBA" id="ARBA00022989"/>
    </source>
</evidence>
<keyword evidence="2" id="KW-0813">Transport</keyword>
<feature type="transmembrane region" description="Helical" evidence="6">
    <location>
        <begin position="32"/>
        <end position="54"/>
    </location>
</feature>
<feature type="transmembrane region" description="Helical" evidence="6">
    <location>
        <begin position="127"/>
        <end position="151"/>
    </location>
</feature>
<feature type="transmembrane region" description="Helical" evidence="6">
    <location>
        <begin position="279"/>
        <end position="297"/>
    </location>
</feature>
<dbReference type="AlphaFoldDB" id="A0AAP7A731"/>
<keyword evidence="5 6" id="KW-0472">Membrane</keyword>
<dbReference type="Gene3D" id="1.20.1250.20">
    <property type="entry name" value="MFS general substrate transporter like domains"/>
    <property type="match status" value="2"/>
</dbReference>
<dbReference type="SUPFAM" id="SSF103473">
    <property type="entry name" value="MFS general substrate transporter"/>
    <property type="match status" value="1"/>
</dbReference>
<comment type="caution">
    <text evidence="8">The sequence shown here is derived from an EMBL/GenBank/DDBJ whole genome shotgun (WGS) entry which is preliminary data.</text>
</comment>
<dbReference type="RefSeq" id="WP_171419509.1">
    <property type="nucleotide sequence ID" value="NZ_JABFOR010000056.1"/>
</dbReference>
<feature type="transmembrane region" description="Helical" evidence="6">
    <location>
        <begin position="100"/>
        <end position="121"/>
    </location>
</feature>
<dbReference type="Pfam" id="PF13347">
    <property type="entry name" value="MFS_2"/>
    <property type="match status" value="1"/>
</dbReference>
<reference evidence="8 9" key="1">
    <citation type="submission" date="2020-05" db="EMBL/GenBank/DDBJ databases">
        <title>Whole genome sequencing and identification of novel metabolites from Paenibacillus alvei strain JR949.</title>
        <authorList>
            <person name="Rajendhran J."/>
            <person name="Sree Pranav P."/>
            <person name="Mahalakshmi B."/>
            <person name="Karthikeyan R."/>
        </authorList>
    </citation>
    <scope>NUCLEOTIDE SEQUENCE [LARGE SCALE GENOMIC DNA]</scope>
    <source>
        <strain evidence="8 9">JR949</strain>
    </source>
</reference>
<feature type="transmembrane region" description="Helical" evidence="6">
    <location>
        <begin position="332"/>
        <end position="354"/>
    </location>
</feature>
<gene>
    <name evidence="8" type="ORF">HMI46_24830</name>
</gene>
<dbReference type="InterPro" id="IPR039672">
    <property type="entry name" value="MFS_2"/>
</dbReference>
<dbReference type="InterPro" id="IPR020846">
    <property type="entry name" value="MFS_dom"/>
</dbReference>
<organism evidence="8 9">
    <name type="scientific">Paenibacillus alvei</name>
    <name type="common">Bacillus alvei</name>
    <dbReference type="NCBI Taxonomy" id="44250"/>
    <lineage>
        <taxon>Bacteria</taxon>
        <taxon>Bacillati</taxon>
        <taxon>Bacillota</taxon>
        <taxon>Bacilli</taxon>
        <taxon>Bacillales</taxon>
        <taxon>Paenibacillaceae</taxon>
        <taxon>Paenibacillus</taxon>
    </lineage>
</organism>
<dbReference type="GO" id="GO:0005886">
    <property type="term" value="C:plasma membrane"/>
    <property type="evidence" value="ECO:0007669"/>
    <property type="project" value="UniProtKB-SubCell"/>
</dbReference>
<feature type="transmembrane region" description="Helical" evidence="6">
    <location>
        <begin position="172"/>
        <end position="189"/>
    </location>
</feature>
<keyword evidence="4 6" id="KW-1133">Transmembrane helix</keyword>
<dbReference type="Proteomes" id="UP000552038">
    <property type="component" value="Unassembled WGS sequence"/>
</dbReference>
<protein>
    <submittedName>
        <fullName evidence="8">MFS transporter</fullName>
    </submittedName>
</protein>
<dbReference type="EMBL" id="JABFOR010000056">
    <property type="protein sequence ID" value="NOJ73742.1"/>
    <property type="molecule type" value="Genomic_DNA"/>
</dbReference>
<dbReference type="GO" id="GO:0008643">
    <property type="term" value="P:carbohydrate transport"/>
    <property type="evidence" value="ECO:0007669"/>
    <property type="project" value="InterPro"/>
</dbReference>
<dbReference type="InterPro" id="IPR036259">
    <property type="entry name" value="MFS_trans_sf"/>
</dbReference>
<feature type="transmembrane region" description="Helical" evidence="6">
    <location>
        <begin position="374"/>
        <end position="396"/>
    </location>
</feature>
<evidence type="ECO:0000313" key="9">
    <source>
        <dbReference type="Proteomes" id="UP000552038"/>
    </source>
</evidence>
<evidence type="ECO:0000256" key="5">
    <source>
        <dbReference type="ARBA" id="ARBA00023136"/>
    </source>
</evidence>
<dbReference type="PANTHER" id="PTHR11328">
    <property type="entry name" value="MAJOR FACILITATOR SUPERFAMILY DOMAIN-CONTAINING PROTEIN"/>
    <property type="match status" value="1"/>
</dbReference>
<dbReference type="PANTHER" id="PTHR11328:SF24">
    <property type="entry name" value="MAJOR FACILITATOR SUPERFAMILY (MFS) PROFILE DOMAIN-CONTAINING PROTEIN"/>
    <property type="match status" value="1"/>
</dbReference>
<feature type="transmembrane region" description="Helical" evidence="6">
    <location>
        <begin position="195"/>
        <end position="215"/>
    </location>
</feature>
<feature type="transmembrane region" description="Helical" evidence="6">
    <location>
        <begin position="309"/>
        <end position="326"/>
    </location>
</feature>
<sequence>MYSVDCCRRLHSSSFKRSVEQIKRQIAPIRKAAFASGNISANIMAQMFAAYIVYYYVDILGVRPSLIGIAMVIHGLVGALLNPLFGYVSDRFRTRWGRRIPYMAFGTLPLAAVFTLLWFPLASGDGLFWYFLVLVLLYDILYVLVILNYSALFPEMFVTMKERATASSWKQMFGILGMIAGVAAPPLVYTEYGWGAMGVTFGIVSAVFLAVMIWGSKENERASARTIGLWKAIVCTFSNRSFVTYVLGGFFVQLTFALLTAAIPFFTKYALHANESANTIMLGLVFVTAIPFVYVWAYWTKRYGPRKTMIAAILCYMFALAPLMLISTEAGAYIAGAIIGFSLAGLIILLDILLSEVIDEDERTTGARREGMYFGMNGFIIRFGVSLQAIIMSTVLESSGYIANSAHQPDAAIFGIRLMLAGIPIVALVFAIICFIVYPIRNVPERNNEP</sequence>
<evidence type="ECO:0000256" key="6">
    <source>
        <dbReference type="SAM" id="Phobius"/>
    </source>
</evidence>
<keyword evidence="3 6" id="KW-0812">Transmembrane</keyword>
<dbReference type="GO" id="GO:0015293">
    <property type="term" value="F:symporter activity"/>
    <property type="evidence" value="ECO:0007669"/>
    <property type="project" value="InterPro"/>
</dbReference>
<name>A0AAP7A731_PAEAL</name>
<comment type="subcellular location">
    <subcellularLocation>
        <location evidence="1">Cell membrane</location>
        <topology evidence="1">Multi-pass membrane protein</topology>
    </subcellularLocation>
</comment>
<evidence type="ECO:0000256" key="2">
    <source>
        <dbReference type="ARBA" id="ARBA00022448"/>
    </source>
</evidence>
<evidence type="ECO:0000313" key="8">
    <source>
        <dbReference type="EMBL" id="NOJ73742.1"/>
    </source>
</evidence>
<evidence type="ECO:0000256" key="1">
    <source>
        <dbReference type="ARBA" id="ARBA00004651"/>
    </source>
</evidence>
<accession>A0AAP7A731</accession>
<feature type="transmembrane region" description="Helical" evidence="6">
    <location>
        <begin position="242"/>
        <end position="267"/>
    </location>
</feature>
<dbReference type="CDD" id="cd17332">
    <property type="entry name" value="MFS_MelB_like"/>
    <property type="match status" value="1"/>
</dbReference>
<feature type="transmembrane region" description="Helical" evidence="6">
    <location>
        <begin position="416"/>
        <end position="438"/>
    </location>
</feature>
<proteinExistence type="predicted"/>
<feature type="domain" description="Major facilitator superfamily (MFS) profile" evidence="7">
    <location>
        <begin position="241"/>
        <end position="450"/>
    </location>
</feature>
<evidence type="ECO:0000259" key="7">
    <source>
        <dbReference type="PROSITE" id="PS50850"/>
    </source>
</evidence>